<evidence type="ECO:0000313" key="2">
    <source>
        <dbReference type="EMBL" id="RUS27844.1"/>
    </source>
</evidence>
<protein>
    <submittedName>
        <fullName evidence="2">Uncharacterized protein</fullName>
    </submittedName>
</protein>
<proteinExistence type="predicted"/>
<dbReference type="Proteomes" id="UP000274822">
    <property type="component" value="Unassembled WGS sequence"/>
</dbReference>
<evidence type="ECO:0000256" key="1">
    <source>
        <dbReference type="SAM" id="MobiDB-lite"/>
    </source>
</evidence>
<accession>A0A433QDM5</accession>
<keyword evidence="3" id="KW-1185">Reference proteome</keyword>
<feature type="compositionally biased region" description="Polar residues" evidence="1">
    <location>
        <begin position="84"/>
        <end position="101"/>
    </location>
</feature>
<reference evidence="2 3" key="1">
    <citation type="journal article" date="2018" name="New Phytol.">
        <title>Phylogenomics of Endogonaceae and evolution of mycorrhizas within Mucoromycota.</title>
        <authorList>
            <person name="Chang Y."/>
            <person name="Desiro A."/>
            <person name="Na H."/>
            <person name="Sandor L."/>
            <person name="Lipzen A."/>
            <person name="Clum A."/>
            <person name="Barry K."/>
            <person name="Grigoriev I.V."/>
            <person name="Martin F.M."/>
            <person name="Stajich J.E."/>
            <person name="Smith M.E."/>
            <person name="Bonito G."/>
            <person name="Spatafora J.W."/>
        </authorList>
    </citation>
    <scope>NUCLEOTIDE SEQUENCE [LARGE SCALE GENOMIC DNA]</scope>
    <source>
        <strain evidence="2 3">AD002</strain>
    </source>
</reference>
<dbReference type="AlphaFoldDB" id="A0A433QDM5"/>
<feature type="region of interest" description="Disordered" evidence="1">
    <location>
        <begin position="79"/>
        <end position="111"/>
    </location>
</feature>
<comment type="caution">
    <text evidence="2">The sequence shown here is derived from an EMBL/GenBank/DDBJ whole genome shotgun (WGS) entry which is preliminary data.</text>
</comment>
<evidence type="ECO:0000313" key="3">
    <source>
        <dbReference type="Proteomes" id="UP000274822"/>
    </source>
</evidence>
<organism evidence="2 3">
    <name type="scientific">Jimgerdemannia flammicorona</name>
    <dbReference type="NCBI Taxonomy" id="994334"/>
    <lineage>
        <taxon>Eukaryota</taxon>
        <taxon>Fungi</taxon>
        <taxon>Fungi incertae sedis</taxon>
        <taxon>Mucoromycota</taxon>
        <taxon>Mucoromycotina</taxon>
        <taxon>Endogonomycetes</taxon>
        <taxon>Endogonales</taxon>
        <taxon>Endogonaceae</taxon>
        <taxon>Jimgerdemannia</taxon>
    </lineage>
</organism>
<dbReference type="EMBL" id="RBNJ01007675">
    <property type="protein sequence ID" value="RUS27844.1"/>
    <property type="molecule type" value="Genomic_DNA"/>
</dbReference>
<name>A0A433QDM5_9FUNG</name>
<sequence length="111" mass="11947">MAHSDCGPMESSAAFIFLVRYIGSAANCTGAAHTPFPDVVSTVSSVTDIPNGAEESVRTLEELVKSAVRNSVLSESPKWGWFPRQSQTKSRSSIESQTKSRSSIEKLGLVE</sequence>
<gene>
    <name evidence="2" type="ORF">BC938DRAFT_482653</name>
</gene>